<keyword evidence="3" id="KW-1185">Reference proteome</keyword>
<accession>A0ABU7XVP5</accession>
<dbReference type="PANTHER" id="PTHR30441">
    <property type="entry name" value="DUF748 DOMAIN-CONTAINING PROTEIN"/>
    <property type="match status" value="1"/>
</dbReference>
<dbReference type="RefSeq" id="WP_303306760.1">
    <property type="nucleotide sequence ID" value="NZ_JAODOP010000004.1"/>
</dbReference>
<dbReference type="PANTHER" id="PTHR30441:SF8">
    <property type="entry name" value="DUF748 DOMAIN-CONTAINING PROTEIN"/>
    <property type="match status" value="1"/>
</dbReference>
<dbReference type="Proteomes" id="UP001337305">
    <property type="component" value="Unassembled WGS sequence"/>
</dbReference>
<feature type="domain" description="AsmA" evidence="1">
    <location>
        <begin position="1"/>
        <end position="649"/>
    </location>
</feature>
<evidence type="ECO:0000259" key="1">
    <source>
        <dbReference type="Pfam" id="PF05170"/>
    </source>
</evidence>
<comment type="caution">
    <text evidence="2">The sequence shown here is derived from an EMBL/GenBank/DDBJ whole genome shotgun (WGS) entry which is preliminary data.</text>
</comment>
<name>A0ABU7XVP5_9FLAO</name>
<sequence>MKKALKISGITLLIILVLLIAIPFAFKGQIKDMVKQFINENLNAQVEFSDVSLSFIKSFPQAHVSVNDLVITNFEPFKGETFVTSKNIALTMSVKELFKTTGEDPIVINSITVDETLLTLKTDKFGNTNFDIAKKDKEHVSTETETSSFSFDIENYSINNSALAYIDDASKTTIYISELNHEGRGIFSAETSELDTKTEANISFTIDSSAYLSNNPIKLDAIIGLDLANSKYTFKENKGYINKLPLEFHGYVQQLENSQEIDITFKNPETSFKNFLALIPEAYSKNIEGVQTTGDFEVKGIIKGISSEKTIPNLDISITSNNASFKYPDLPKRVENITINTAIKNTTGNVDDTYIDIKALNFRIDSDVFRSSATLKNMTQNMLVNANIDGILNLANLTKVYPVELENTLTGTLKGTINTAFDMKAIETNAYERIKNNGSASISDFVFSSEDMVNPIHISEANMTFNPETVSLSNFKARTGHSDLNATGTIKNLLGFLLSDNTLQGYFNLNSTFFKVNDFMSEEDNASDTSDITQDTESLKIPDFLDCTINANAKTVVYDNLNLKDVKGTLIIKDQKVTLKDMTSHIFDGTLAISGDISTKNETPTFNLNLGADGFDISQSFKDLELLRNLAPIAKLIQGKLNTNINLAGDLDDELFPKLSSLSGDALTELLATKVNADQGELFSKLEGSLSFIDFDKLDLKDLKTKLEFANGKVNVKPFQLTYEDITIDVSGSHGFDKNLDYSAVFNVPAKYLGSDVNQLLGKINNEEAKNISIPVTANIGGTYILPSVKTDLTSGVKNLTNQLIEIEKQKLLNQGKGKVTDLISDVIGGNKSKTDSIKKEQNKSVKDVLGGIIGNDKKQTDSTKTNATETTVKNVLGGLLGGKKKKD</sequence>
<organism evidence="2 3">
    <name type="scientific">Flavivirga spongiicola</name>
    <dbReference type="NCBI Taxonomy" id="421621"/>
    <lineage>
        <taxon>Bacteria</taxon>
        <taxon>Pseudomonadati</taxon>
        <taxon>Bacteroidota</taxon>
        <taxon>Flavobacteriia</taxon>
        <taxon>Flavobacteriales</taxon>
        <taxon>Flavobacteriaceae</taxon>
        <taxon>Flavivirga</taxon>
    </lineage>
</organism>
<dbReference type="InterPro" id="IPR007844">
    <property type="entry name" value="AsmA"/>
</dbReference>
<reference evidence="2 3" key="1">
    <citation type="submission" date="2022-09" db="EMBL/GenBank/DDBJ databases">
        <title>Genome sequencing of Flavivirga sp. MEBiC05379.</title>
        <authorList>
            <person name="Oh H.-M."/>
            <person name="Kwon K.K."/>
            <person name="Park M.J."/>
            <person name="Yang S.-H."/>
        </authorList>
    </citation>
    <scope>NUCLEOTIDE SEQUENCE [LARGE SCALE GENOMIC DNA]</scope>
    <source>
        <strain evidence="2 3">MEBiC05379</strain>
    </source>
</reference>
<proteinExistence type="predicted"/>
<evidence type="ECO:0000313" key="2">
    <source>
        <dbReference type="EMBL" id="MEF3834436.1"/>
    </source>
</evidence>
<dbReference type="EMBL" id="JAODOP010000004">
    <property type="protein sequence ID" value="MEF3834436.1"/>
    <property type="molecule type" value="Genomic_DNA"/>
</dbReference>
<evidence type="ECO:0000313" key="3">
    <source>
        <dbReference type="Proteomes" id="UP001337305"/>
    </source>
</evidence>
<dbReference type="InterPro" id="IPR052894">
    <property type="entry name" value="AsmA-related"/>
</dbReference>
<dbReference type="Pfam" id="PF05170">
    <property type="entry name" value="AsmA"/>
    <property type="match status" value="1"/>
</dbReference>
<gene>
    <name evidence="2" type="ORF">N1F79_14960</name>
</gene>
<protein>
    <submittedName>
        <fullName evidence="2">AsmA family protein</fullName>
    </submittedName>
</protein>